<evidence type="ECO:0000256" key="1">
    <source>
        <dbReference type="ARBA" id="ARBA00022679"/>
    </source>
</evidence>
<keyword evidence="4" id="KW-1185">Reference proteome</keyword>
<dbReference type="GO" id="GO:0008690">
    <property type="term" value="F:3-deoxy-manno-octulosonate cytidylyltransferase activity"/>
    <property type="evidence" value="ECO:0007669"/>
    <property type="project" value="InterPro"/>
</dbReference>
<dbReference type="PANTHER" id="PTHR42866:SF2">
    <property type="entry name" value="3-DEOXY-MANNO-OCTULOSONATE CYTIDYLYLTRANSFERASE, MITOCHONDRIAL"/>
    <property type="match status" value="1"/>
</dbReference>
<dbReference type="Proteomes" id="UP000070263">
    <property type="component" value="Unassembled WGS sequence"/>
</dbReference>
<dbReference type="PATRIC" id="fig|1698280.3.peg.1044"/>
<dbReference type="InterPro" id="IPR003329">
    <property type="entry name" value="Cytidylyl_trans"/>
</dbReference>
<evidence type="ECO:0000256" key="2">
    <source>
        <dbReference type="ARBA" id="ARBA00022695"/>
    </source>
</evidence>
<reference evidence="3 4" key="1">
    <citation type="journal article" date="2016" name="Sci. Rep.">
        <title>Metabolic traits of an uncultured archaeal lineage -MSBL1- from brine pools of the Red Sea.</title>
        <authorList>
            <person name="Mwirichia R."/>
            <person name="Alam I."/>
            <person name="Rashid M."/>
            <person name="Vinu M."/>
            <person name="Ba-Alawi W."/>
            <person name="Anthony Kamau A."/>
            <person name="Kamanda Ngugi D."/>
            <person name="Goker M."/>
            <person name="Klenk H.P."/>
            <person name="Bajic V."/>
            <person name="Stingl U."/>
        </authorList>
    </citation>
    <scope>NUCLEOTIDE SEQUENCE [LARGE SCALE GENOMIC DNA]</scope>
    <source>
        <strain evidence="3">SCGC-AAA382A20</strain>
    </source>
</reference>
<dbReference type="Pfam" id="PF02348">
    <property type="entry name" value="CTP_transf_3"/>
    <property type="match status" value="1"/>
</dbReference>
<keyword evidence="2 3" id="KW-0548">Nucleotidyltransferase</keyword>
<dbReference type="GO" id="GO:0005829">
    <property type="term" value="C:cytosol"/>
    <property type="evidence" value="ECO:0007669"/>
    <property type="project" value="TreeGrafter"/>
</dbReference>
<evidence type="ECO:0000313" key="4">
    <source>
        <dbReference type="Proteomes" id="UP000070263"/>
    </source>
</evidence>
<organism evidence="3 4">
    <name type="scientific">candidate division MSBL1 archaeon SCGC-AAA382A20</name>
    <dbReference type="NCBI Taxonomy" id="1698280"/>
    <lineage>
        <taxon>Archaea</taxon>
        <taxon>Methanobacteriati</taxon>
        <taxon>Methanobacteriota</taxon>
        <taxon>candidate division MSBL1</taxon>
    </lineage>
</organism>
<dbReference type="NCBIfam" id="NF003952">
    <property type="entry name" value="PRK05450.1-5"/>
    <property type="match status" value="1"/>
</dbReference>
<evidence type="ECO:0000313" key="3">
    <source>
        <dbReference type="EMBL" id="KXB05999.1"/>
    </source>
</evidence>
<keyword evidence="1 3" id="KW-0808">Transferase</keyword>
<dbReference type="Gene3D" id="3.90.550.10">
    <property type="entry name" value="Spore Coat Polysaccharide Biosynthesis Protein SpsA, Chain A"/>
    <property type="match status" value="1"/>
</dbReference>
<dbReference type="NCBIfam" id="NF009905">
    <property type="entry name" value="PRK13368.1"/>
    <property type="match status" value="1"/>
</dbReference>
<dbReference type="InterPro" id="IPR004528">
    <property type="entry name" value="KdsB"/>
</dbReference>
<dbReference type="SUPFAM" id="SSF53448">
    <property type="entry name" value="Nucleotide-diphospho-sugar transferases"/>
    <property type="match status" value="1"/>
</dbReference>
<protein>
    <submittedName>
        <fullName evidence="3">3-deoxy-manno-octulosonate cytidylyltransferase</fullName>
    </submittedName>
</protein>
<dbReference type="EMBL" id="LHYE01000062">
    <property type="protein sequence ID" value="KXB05999.1"/>
    <property type="molecule type" value="Genomic_DNA"/>
</dbReference>
<sequence>MEIVAIIPARMGSTRYPGKPLVDIRGMTMVEHVYRRTELSEAVDEVYVATPDSEIEEEVKNFGGNAIPTGPHERCTDRVAEAAQNVNTEIVVNVQGDEPLLHPDMIDLALKPFRKEKNEEISAVNLIKEIKDEKEFENTNVIKVIKDSNWNALYMSREPIPTRERMSFTDLKTYRQVCVIPFKKNFLMEYSSLPPTPLEKAESIDMLRAIENGYKIKLIESDFDTWAVDVPEDREIVKQKLKDDEIFPRYKTQN</sequence>
<dbReference type="PANTHER" id="PTHR42866">
    <property type="entry name" value="3-DEOXY-MANNO-OCTULOSONATE CYTIDYLYLTRANSFERASE"/>
    <property type="match status" value="1"/>
</dbReference>
<proteinExistence type="predicted"/>
<name>A0A133VHU1_9EURY</name>
<dbReference type="CDD" id="cd02517">
    <property type="entry name" value="CMP-KDO-Synthetase"/>
    <property type="match status" value="1"/>
</dbReference>
<accession>A0A133VHU1</accession>
<dbReference type="InterPro" id="IPR029044">
    <property type="entry name" value="Nucleotide-diphossugar_trans"/>
</dbReference>
<comment type="caution">
    <text evidence="3">The sequence shown here is derived from an EMBL/GenBank/DDBJ whole genome shotgun (WGS) entry which is preliminary data.</text>
</comment>
<dbReference type="AlphaFoldDB" id="A0A133VHU1"/>
<gene>
    <name evidence="3" type="ORF">AKJ51_04345</name>
</gene>